<organism evidence="2 3">
    <name type="scientific">Liparis tanakae</name>
    <name type="common">Tanaka's snailfish</name>
    <dbReference type="NCBI Taxonomy" id="230148"/>
    <lineage>
        <taxon>Eukaryota</taxon>
        <taxon>Metazoa</taxon>
        <taxon>Chordata</taxon>
        <taxon>Craniata</taxon>
        <taxon>Vertebrata</taxon>
        <taxon>Euteleostomi</taxon>
        <taxon>Actinopterygii</taxon>
        <taxon>Neopterygii</taxon>
        <taxon>Teleostei</taxon>
        <taxon>Neoteleostei</taxon>
        <taxon>Acanthomorphata</taxon>
        <taxon>Eupercaria</taxon>
        <taxon>Perciformes</taxon>
        <taxon>Cottioidei</taxon>
        <taxon>Cottales</taxon>
        <taxon>Liparidae</taxon>
        <taxon>Liparis</taxon>
    </lineage>
</organism>
<dbReference type="Proteomes" id="UP000314294">
    <property type="component" value="Unassembled WGS sequence"/>
</dbReference>
<evidence type="ECO:0000313" key="2">
    <source>
        <dbReference type="EMBL" id="TNN72412.1"/>
    </source>
</evidence>
<sequence length="151" mass="16954">MDSKYFPSMRAAQNVTNPPNKPTLQRRVKDNSHVGEHVVHIEMRIEVDEDPLVRTRRRYHPHASLRRGIGQGIAGRGRWHPVIQLLFPLACAGCAPLSSAHRAISSPKKPKDVEEENDPDSVLVVAFLLRQTMPGQEVILGCGRKKRQAEV</sequence>
<evidence type="ECO:0000256" key="1">
    <source>
        <dbReference type="SAM" id="MobiDB-lite"/>
    </source>
</evidence>
<comment type="caution">
    <text evidence="2">The sequence shown here is derived from an EMBL/GenBank/DDBJ whole genome shotgun (WGS) entry which is preliminary data.</text>
</comment>
<proteinExistence type="predicted"/>
<name>A0A4Z2I568_9TELE</name>
<evidence type="ECO:0000313" key="3">
    <source>
        <dbReference type="Proteomes" id="UP000314294"/>
    </source>
</evidence>
<protein>
    <submittedName>
        <fullName evidence="2">Uncharacterized protein</fullName>
    </submittedName>
</protein>
<dbReference type="AlphaFoldDB" id="A0A4Z2I568"/>
<dbReference type="EMBL" id="SRLO01000137">
    <property type="protein sequence ID" value="TNN72412.1"/>
    <property type="molecule type" value="Genomic_DNA"/>
</dbReference>
<accession>A0A4Z2I568</accession>
<feature type="region of interest" description="Disordered" evidence="1">
    <location>
        <begin position="1"/>
        <end position="28"/>
    </location>
</feature>
<keyword evidence="3" id="KW-1185">Reference proteome</keyword>
<reference evidence="2 3" key="1">
    <citation type="submission" date="2019-03" db="EMBL/GenBank/DDBJ databases">
        <title>First draft genome of Liparis tanakae, snailfish: a comprehensive survey of snailfish specific genes.</title>
        <authorList>
            <person name="Kim W."/>
            <person name="Song I."/>
            <person name="Jeong J.-H."/>
            <person name="Kim D."/>
            <person name="Kim S."/>
            <person name="Ryu S."/>
            <person name="Song J.Y."/>
            <person name="Lee S.K."/>
        </authorList>
    </citation>
    <scope>NUCLEOTIDE SEQUENCE [LARGE SCALE GENOMIC DNA]</scope>
    <source>
        <tissue evidence="2">Muscle</tissue>
    </source>
</reference>
<gene>
    <name evidence="2" type="ORF">EYF80_017338</name>
</gene>